<evidence type="ECO:0008006" key="4">
    <source>
        <dbReference type="Google" id="ProtNLM"/>
    </source>
</evidence>
<accession>A0ABP8JLA9</accession>
<organism evidence="2 3">
    <name type="scientific">Hymenobacter koreensis</name>
    <dbReference type="NCBI Taxonomy" id="1084523"/>
    <lineage>
        <taxon>Bacteria</taxon>
        <taxon>Pseudomonadati</taxon>
        <taxon>Bacteroidota</taxon>
        <taxon>Cytophagia</taxon>
        <taxon>Cytophagales</taxon>
        <taxon>Hymenobacteraceae</taxon>
        <taxon>Hymenobacter</taxon>
    </lineage>
</organism>
<reference evidence="3" key="1">
    <citation type="journal article" date="2019" name="Int. J. Syst. Evol. Microbiol.">
        <title>The Global Catalogue of Microorganisms (GCM) 10K type strain sequencing project: providing services to taxonomists for standard genome sequencing and annotation.</title>
        <authorList>
            <consortium name="The Broad Institute Genomics Platform"/>
            <consortium name="The Broad Institute Genome Sequencing Center for Infectious Disease"/>
            <person name="Wu L."/>
            <person name="Ma J."/>
        </authorList>
    </citation>
    <scope>NUCLEOTIDE SEQUENCE [LARGE SCALE GENOMIC DNA]</scope>
    <source>
        <strain evidence="3">JCM 17924</strain>
    </source>
</reference>
<dbReference type="EMBL" id="BAABHA010000015">
    <property type="protein sequence ID" value="GAA4392358.1"/>
    <property type="molecule type" value="Genomic_DNA"/>
</dbReference>
<dbReference type="Pfam" id="PF14329">
    <property type="entry name" value="DUF4386"/>
    <property type="match status" value="1"/>
</dbReference>
<dbReference type="RefSeq" id="WP_345227582.1">
    <property type="nucleotide sequence ID" value="NZ_BAABHA010000015.1"/>
</dbReference>
<keyword evidence="1" id="KW-0812">Transmembrane</keyword>
<gene>
    <name evidence="2" type="ORF">GCM10023186_42750</name>
</gene>
<comment type="caution">
    <text evidence="2">The sequence shown here is derived from an EMBL/GenBank/DDBJ whole genome shotgun (WGS) entry which is preliminary data.</text>
</comment>
<protein>
    <recommendedName>
        <fullName evidence="4">DUF4386 domain-containing protein</fullName>
    </recommendedName>
</protein>
<feature type="transmembrane region" description="Helical" evidence="1">
    <location>
        <begin position="180"/>
        <end position="199"/>
    </location>
</feature>
<feature type="transmembrane region" description="Helical" evidence="1">
    <location>
        <begin position="67"/>
        <end position="84"/>
    </location>
</feature>
<feature type="transmembrane region" description="Helical" evidence="1">
    <location>
        <begin position="12"/>
        <end position="31"/>
    </location>
</feature>
<keyword evidence="1" id="KW-0472">Membrane</keyword>
<keyword evidence="3" id="KW-1185">Reference proteome</keyword>
<feature type="transmembrane region" description="Helical" evidence="1">
    <location>
        <begin position="91"/>
        <end position="108"/>
    </location>
</feature>
<proteinExistence type="predicted"/>
<name>A0ABP8JLA9_9BACT</name>
<keyword evidence="1" id="KW-1133">Transmembrane helix</keyword>
<dbReference type="InterPro" id="IPR025495">
    <property type="entry name" value="DUF4386"/>
</dbReference>
<sequence length="245" mass="26410">MLSTALGTSPNKYVRAAGVAYLIIIVAGLLGETFVRGTLVVAGDPAATAQRISAAPLLWRAGIAGDLLMHLLDVPVMFVLYALLKPLHRGVALMALLANVVQTAVLALNKLNLLLPMFLLDDAAFLRVLEPAQRQALAYVFIQAHGYGFGIGLLFFGFTCLGWGYLISRAEFLPRLLGRMMLVAGVCYLVNSFALIIAPDVASQLFPYVLLPPFVAETALAGWLAVKGVSMPAWRAKNNRERVMA</sequence>
<evidence type="ECO:0000256" key="1">
    <source>
        <dbReference type="SAM" id="Phobius"/>
    </source>
</evidence>
<evidence type="ECO:0000313" key="2">
    <source>
        <dbReference type="EMBL" id="GAA4392358.1"/>
    </source>
</evidence>
<feature type="transmembrane region" description="Helical" evidence="1">
    <location>
        <begin position="205"/>
        <end position="226"/>
    </location>
</feature>
<feature type="transmembrane region" description="Helical" evidence="1">
    <location>
        <begin position="147"/>
        <end position="168"/>
    </location>
</feature>
<evidence type="ECO:0000313" key="3">
    <source>
        <dbReference type="Proteomes" id="UP001500454"/>
    </source>
</evidence>
<dbReference type="Proteomes" id="UP001500454">
    <property type="component" value="Unassembled WGS sequence"/>
</dbReference>